<reference evidence="4" key="1">
    <citation type="journal article" date="2011" name="BMC Genomics">
        <title>Complete genome sequence of the filamentous anoxygenic phototrophic bacterium Chloroflexus aurantiacus.</title>
        <authorList>
            <person name="Tang K.H."/>
            <person name="Barry K."/>
            <person name="Chertkov O."/>
            <person name="Dalin E."/>
            <person name="Han C.S."/>
            <person name="Hauser L.J."/>
            <person name="Honchak B.M."/>
            <person name="Karbach L.E."/>
            <person name="Land M.L."/>
            <person name="Lapidus A."/>
            <person name="Larimer F.W."/>
            <person name="Mikhailova N."/>
            <person name="Pitluck S."/>
            <person name="Pierson B.K."/>
            <person name="Blankenship R.E."/>
        </authorList>
    </citation>
    <scope>NUCLEOTIDE SEQUENCE [LARGE SCALE GENOMIC DNA]</scope>
    <source>
        <strain evidence="4">ATCC 29366 / DSM 635 / J-10-fl</strain>
    </source>
</reference>
<feature type="transmembrane region" description="Helical" evidence="1">
    <location>
        <begin position="45"/>
        <end position="63"/>
    </location>
</feature>
<dbReference type="RefSeq" id="WP_012258644.1">
    <property type="nucleotide sequence ID" value="NC_010175.1"/>
</dbReference>
<name>A9WKB3_CHLAA</name>
<dbReference type="KEGG" id="cau:Caur_2789"/>
<keyword evidence="4" id="KW-1185">Reference proteome</keyword>
<evidence type="ECO:0000313" key="4">
    <source>
        <dbReference type="Proteomes" id="UP000002008"/>
    </source>
</evidence>
<keyword evidence="1" id="KW-0472">Membrane</keyword>
<feature type="transmembrane region" description="Helical" evidence="1">
    <location>
        <begin position="132"/>
        <end position="151"/>
    </location>
</feature>
<accession>A9WKB3</accession>
<dbReference type="HOGENOM" id="CLU_110735_0_1_0"/>
<evidence type="ECO:0000256" key="1">
    <source>
        <dbReference type="SAM" id="Phobius"/>
    </source>
</evidence>
<feature type="domain" description="DUF1468" evidence="2">
    <location>
        <begin position="13"/>
        <end position="155"/>
    </location>
</feature>
<dbReference type="InParanoid" id="A9WKB3"/>
<dbReference type="EnsemblBacteria" id="ABY35991">
    <property type="protein sequence ID" value="ABY35991"/>
    <property type="gene ID" value="Caur_2789"/>
</dbReference>
<dbReference type="Proteomes" id="UP000002008">
    <property type="component" value="Chromosome"/>
</dbReference>
<proteinExistence type="predicted"/>
<protein>
    <recommendedName>
        <fullName evidence="2">DUF1468 domain-containing protein</fullName>
    </recommendedName>
</protein>
<organism evidence="3 4">
    <name type="scientific">Chloroflexus aurantiacus (strain ATCC 29366 / DSM 635 / J-10-fl)</name>
    <dbReference type="NCBI Taxonomy" id="324602"/>
    <lineage>
        <taxon>Bacteria</taxon>
        <taxon>Bacillati</taxon>
        <taxon>Chloroflexota</taxon>
        <taxon>Chloroflexia</taxon>
        <taxon>Chloroflexales</taxon>
        <taxon>Chloroflexineae</taxon>
        <taxon>Chloroflexaceae</taxon>
        <taxon>Chloroflexus</taxon>
    </lineage>
</organism>
<sequence length="163" mass="17422">MNAPTRALLSLRLAALAVIGLGGVILSQITQISESAGFTVVGPRVFPTIVGSGCLIFGLLFFLRVTVVPDHDLVAEVAAEEQTTDWPTTLLLLVLLVAYAAVLWPLGYVIATTLFFPLSSRILGSQHLRRDLLIGFLIGLIVYLAFTRLLGVRLPAGILSGLL</sequence>
<dbReference type="eggNOG" id="ENOG5032UI9">
    <property type="taxonomic scope" value="Bacteria"/>
</dbReference>
<keyword evidence="1" id="KW-1133">Transmembrane helix</keyword>
<dbReference type="STRING" id="324602.Caur_2789"/>
<dbReference type="AlphaFoldDB" id="A9WKB3"/>
<dbReference type="EMBL" id="CP000909">
    <property type="protein sequence ID" value="ABY35991.1"/>
    <property type="molecule type" value="Genomic_DNA"/>
</dbReference>
<evidence type="ECO:0000313" key="3">
    <source>
        <dbReference type="EMBL" id="ABY35991.1"/>
    </source>
</evidence>
<feature type="transmembrane region" description="Helical" evidence="1">
    <location>
        <begin position="90"/>
        <end position="111"/>
    </location>
</feature>
<dbReference type="InterPro" id="IPR009936">
    <property type="entry name" value="DUF1468"/>
</dbReference>
<dbReference type="Pfam" id="PF07331">
    <property type="entry name" value="TctB"/>
    <property type="match status" value="1"/>
</dbReference>
<dbReference type="PATRIC" id="fig|324602.8.peg.3141"/>
<evidence type="ECO:0000259" key="2">
    <source>
        <dbReference type="Pfam" id="PF07331"/>
    </source>
</evidence>
<feature type="transmembrane region" description="Helical" evidence="1">
    <location>
        <begin position="12"/>
        <end position="33"/>
    </location>
</feature>
<gene>
    <name evidence="3" type="ordered locus">Caur_2789</name>
</gene>
<keyword evidence="1" id="KW-0812">Transmembrane</keyword>